<evidence type="ECO:0000313" key="3">
    <source>
        <dbReference type="Proteomes" id="UP000244336"/>
    </source>
</evidence>
<gene>
    <name evidence="2" type="ORF">GQ55_2G195200</name>
</gene>
<keyword evidence="1" id="KW-0732">Signal</keyword>
<keyword evidence="3" id="KW-1185">Reference proteome</keyword>
<evidence type="ECO:0000256" key="1">
    <source>
        <dbReference type="SAM" id="SignalP"/>
    </source>
</evidence>
<dbReference type="Gramene" id="PUZ70068">
    <property type="protein sequence ID" value="PUZ70068"/>
    <property type="gene ID" value="GQ55_2G195200"/>
</dbReference>
<dbReference type="OrthoDB" id="1104789at2759"/>
<name>A0A2T7EQG4_9POAL</name>
<feature type="signal peptide" evidence="1">
    <location>
        <begin position="1"/>
        <end position="17"/>
    </location>
</feature>
<dbReference type="EMBL" id="CM009750">
    <property type="protein sequence ID" value="PUZ70068.1"/>
    <property type="molecule type" value="Genomic_DNA"/>
</dbReference>
<organism evidence="2 3">
    <name type="scientific">Panicum hallii var. hallii</name>
    <dbReference type="NCBI Taxonomy" id="1504633"/>
    <lineage>
        <taxon>Eukaryota</taxon>
        <taxon>Viridiplantae</taxon>
        <taxon>Streptophyta</taxon>
        <taxon>Embryophyta</taxon>
        <taxon>Tracheophyta</taxon>
        <taxon>Spermatophyta</taxon>
        <taxon>Magnoliopsida</taxon>
        <taxon>Liliopsida</taxon>
        <taxon>Poales</taxon>
        <taxon>Poaceae</taxon>
        <taxon>PACMAD clade</taxon>
        <taxon>Panicoideae</taxon>
        <taxon>Panicodae</taxon>
        <taxon>Paniceae</taxon>
        <taxon>Panicinae</taxon>
        <taxon>Panicum</taxon>
        <taxon>Panicum sect. Panicum</taxon>
    </lineage>
</organism>
<proteinExistence type="predicted"/>
<feature type="chain" id="PRO_5015582907" evidence="1">
    <location>
        <begin position="18"/>
        <end position="229"/>
    </location>
</feature>
<dbReference type="InterPro" id="IPR008480">
    <property type="entry name" value="DUF761_pln"/>
</dbReference>
<reference evidence="2 3" key="1">
    <citation type="submission" date="2018-04" db="EMBL/GenBank/DDBJ databases">
        <title>WGS assembly of Panicum hallii var. hallii HAL2.</title>
        <authorList>
            <person name="Lovell J."/>
            <person name="Jenkins J."/>
            <person name="Lowry D."/>
            <person name="Mamidi S."/>
            <person name="Sreedasyam A."/>
            <person name="Weng X."/>
            <person name="Barry K."/>
            <person name="Bonette J."/>
            <person name="Campitelli B."/>
            <person name="Daum C."/>
            <person name="Gordon S."/>
            <person name="Gould B."/>
            <person name="Lipzen A."/>
            <person name="MacQueen A."/>
            <person name="Palacio-Mejia J."/>
            <person name="Plott C."/>
            <person name="Shakirov E."/>
            <person name="Shu S."/>
            <person name="Yoshinaga Y."/>
            <person name="Zane M."/>
            <person name="Rokhsar D."/>
            <person name="Grimwood J."/>
            <person name="Schmutz J."/>
            <person name="Juenger T."/>
        </authorList>
    </citation>
    <scope>NUCLEOTIDE SEQUENCE [LARGE SCALE GENOMIC DNA]</scope>
    <source>
        <strain evidence="3">cv. HAL2</strain>
    </source>
</reference>
<dbReference type="PANTHER" id="PTHR33450">
    <property type="entry name" value="EMB|CAB67623.1-RELATED"/>
    <property type="match status" value="1"/>
</dbReference>
<dbReference type="PANTHER" id="PTHR33450:SF39">
    <property type="entry name" value="OS09G0279200 PROTEIN"/>
    <property type="match status" value="1"/>
</dbReference>
<evidence type="ECO:0000313" key="2">
    <source>
        <dbReference type="EMBL" id="PUZ70068.1"/>
    </source>
</evidence>
<dbReference type="AlphaFoldDB" id="A0A2T7EQG4"/>
<sequence>MRIGMLLCIGKLSTLMADHLLHIPPPNDLKLRPQHQPPTKALLKILRIRRLVRAFVSKHIVSRVATALGGARATLLDLLNKKSGAVELTRKIVKRKRRGRDKDPPCICGGCVEMHLNLLPPSWSSSSSWPETAAVLEPHEAGLYCSYYDPSWNTVIPAELQLTPVSRYLEWPDEERQMEDGDDEEEDGDSCNNEIDNLAEKFIARCHERFLLEKQESYRRYQEMLARSL</sequence>
<protein>
    <submittedName>
        <fullName evidence="2">Uncharacterized protein</fullName>
    </submittedName>
</protein>
<dbReference type="STRING" id="1504633.A0A2T7EQG4"/>
<dbReference type="Proteomes" id="UP000244336">
    <property type="component" value="Chromosome 2"/>
</dbReference>
<dbReference type="Pfam" id="PF05553">
    <property type="entry name" value="DUF761"/>
    <property type="match status" value="1"/>
</dbReference>
<accession>A0A2T7EQG4</accession>